<evidence type="ECO:0000256" key="14">
    <source>
        <dbReference type="RuleBase" id="RU369042"/>
    </source>
</evidence>
<evidence type="ECO:0000256" key="4">
    <source>
        <dbReference type="ARBA" id="ARBA00022722"/>
    </source>
</evidence>
<dbReference type="GO" id="GO:0000727">
    <property type="term" value="P:double-strand break repair via break-induced replication"/>
    <property type="evidence" value="ECO:0007669"/>
    <property type="project" value="UniProtKB-UniRule"/>
</dbReference>
<dbReference type="GO" id="GO:0031297">
    <property type="term" value="P:replication fork processing"/>
    <property type="evidence" value="ECO:0007669"/>
    <property type="project" value="UniProtKB-ARBA"/>
</dbReference>
<gene>
    <name evidence="18" type="ORF">BGT96224V2_LOCUS1801</name>
</gene>
<dbReference type="Pfam" id="PF14716">
    <property type="entry name" value="HHH_8"/>
    <property type="match status" value="1"/>
</dbReference>
<dbReference type="InterPro" id="IPR010996">
    <property type="entry name" value="HHH_MUS81"/>
</dbReference>
<dbReference type="EMBL" id="UIGY01000028">
    <property type="protein sequence ID" value="SUZ08730.1"/>
    <property type="molecule type" value="Genomic_DNA"/>
</dbReference>
<keyword evidence="5 14" id="KW-0479">Metal-binding</keyword>
<keyword evidence="13" id="KW-0469">Meiosis</keyword>
<keyword evidence="6 14" id="KW-0255">Endonuclease</keyword>
<keyword evidence="10 14" id="KW-0233">DNA recombination</keyword>
<keyword evidence="7 14" id="KW-0227">DNA damage</keyword>
<name>A0A381L5B7_BLUGR</name>
<dbReference type="CDD" id="cd21036">
    <property type="entry name" value="WH_MUS81"/>
    <property type="match status" value="1"/>
</dbReference>
<dbReference type="Pfam" id="PF02732">
    <property type="entry name" value="ERCC4"/>
    <property type="match status" value="1"/>
</dbReference>
<dbReference type="OrthoDB" id="5963188at2759"/>
<evidence type="ECO:0000256" key="5">
    <source>
        <dbReference type="ARBA" id="ARBA00022723"/>
    </source>
</evidence>
<dbReference type="FunFam" id="1.10.150.110:FF:000001">
    <property type="entry name" value="Putative Crossover junction endonuclease MUS81"/>
    <property type="match status" value="1"/>
</dbReference>
<feature type="domain" description="ERCC4" evidence="17">
    <location>
        <begin position="291"/>
        <end position="397"/>
    </location>
</feature>
<evidence type="ECO:0000256" key="10">
    <source>
        <dbReference type="ARBA" id="ARBA00023172"/>
    </source>
</evidence>
<dbReference type="InterPro" id="IPR027421">
    <property type="entry name" value="DNA_pol_lamdba_lyase_dom_sf"/>
</dbReference>
<dbReference type="Gene3D" id="1.10.150.110">
    <property type="entry name" value="DNA polymerase beta, N-terminal domain-like"/>
    <property type="match status" value="1"/>
</dbReference>
<evidence type="ECO:0000256" key="9">
    <source>
        <dbReference type="ARBA" id="ARBA00022842"/>
    </source>
</evidence>
<dbReference type="InterPro" id="IPR033309">
    <property type="entry name" value="Mus81"/>
</dbReference>
<evidence type="ECO:0000256" key="16">
    <source>
        <dbReference type="SAM" id="MobiDB-lite"/>
    </source>
</evidence>
<dbReference type="PANTHER" id="PTHR13451">
    <property type="entry name" value="CLASS II CROSSOVER JUNCTION ENDONUCLEASE MUS81"/>
    <property type="match status" value="1"/>
</dbReference>
<evidence type="ECO:0000256" key="15">
    <source>
        <dbReference type="SAM" id="Coils"/>
    </source>
</evidence>
<keyword evidence="4 14" id="KW-0540">Nuclease</keyword>
<dbReference type="InterPro" id="IPR042530">
    <property type="entry name" value="EME1/EME2_C"/>
</dbReference>
<dbReference type="InterPro" id="IPR047417">
    <property type="entry name" value="WHD_MUS81"/>
</dbReference>
<comment type="subcellular location">
    <subcellularLocation>
        <location evidence="2 14">Nucleus</location>
    </subcellularLocation>
</comment>
<organism evidence="18">
    <name type="scientific">Blumeria graminis f. sp. tritici 96224</name>
    <dbReference type="NCBI Taxonomy" id="1268274"/>
    <lineage>
        <taxon>Eukaryota</taxon>
        <taxon>Fungi</taxon>
        <taxon>Dikarya</taxon>
        <taxon>Ascomycota</taxon>
        <taxon>Pezizomycotina</taxon>
        <taxon>Leotiomycetes</taxon>
        <taxon>Erysiphales</taxon>
        <taxon>Erysiphaceae</taxon>
        <taxon>Blumeria</taxon>
    </lineage>
</organism>
<dbReference type="SUPFAM" id="SSF52980">
    <property type="entry name" value="Restriction endonuclease-like"/>
    <property type="match status" value="1"/>
</dbReference>
<evidence type="ECO:0000256" key="11">
    <source>
        <dbReference type="ARBA" id="ARBA00023204"/>
    </source>
</evidence>
<comment type="function">
    <text evidence="14">Interacts with EME1 to form a DNA structure-specific endonuclease with substrate preference for branched DNA structures with a 5'-end at the branch nick. Typical substrates include 3'-flap structures, D-loops, replication forks and nicked Holliday junctions. May be required in mitosis for the processing of stalled or collapsed replication fork intermediates. May be required in meiosis for the repair of meiosis-specific double strand breaks subsequent to single-end invasion (SEI).</text>
</comment>
<dbReference type="EC" id="3.1.22.-" evidence="14"/>
<keyword evidence="12 14" id="KW-0539">Nucleus</keyword>
<dbReference type="GO" id="GO:0046872">
    <property type="term" value="F:metal ion binding"/>
    <property type="evidence" value="ECO:0007669"/>
    <property type="project" value="UniProtKB-UniRule"/>
</dbReference>
<dbReference type="GO" id="GO:0048257">
    <property type="term" value="F:3'-flap endonuclease activity"/>
    <property type="evidence" value="ECO:0007669"/>
    <property type="project" value="TreeGrafter"/>
</dbReference>
<comment type="similarity">
    <text evidence="3 14">Belongs to the XPF family.</text>
</comment>
<reference evidence="18" key="1">
    <citation type="submission" date="2018-07" db="EMBL/GenBank/DDBJ databases">
        <authorList>
            <person name="Quirk P.G."/>
            <person name="Krulwich T.A."/>
        </authorList>
    </citation>
    <scope>NUCLEOTIDE SEQUENCE</scope>
    <source>
        <strain evidence="18">96224</strain>
    </source>
</reference>
<dbReference type="Gene3D" id="1.10.10.10">
    <property type="entry name" value="Winged helix-like DNA-binding domain superfamily/Winged helix DNA-binding domain"/>
    <property type="match status" value="1"/>
</dbReference>
<comment type="cofactor">
    <cofactor evidence="1 14">
        <name>Mg(2+)</name>
        <dbReference type="ChEBI" id="CHEBI:18420"/>
    </cofactor>
</comment>
<dbReference type="FunFam" id="1.10.10.10:FF:000307">
    <property type="entry name" value="Crossover junction endonuclease MUS81"/>
    <property type="match status" value="1"/>
</dbReference>
<dbReference type="GO" id="GO:0006308">
    <property type="term" value="P:DNA catabolic process"/>
    <property type="evidence" value="ECO:0007669"/>
    <property type="project" value="UniProtKB-UniRule"/>
</dbReference>
<dbReference type="InterPro" id="IPR047416">
    <property type="entry name" value="XPF_nuclease_Mus81"/>
</dbReference>
<dbReference type="GO" id="GO:0008821">
    <property type="term" value="F:crossover junction DNA endonuclease activity"/>
    <property type="evidence" value="ECO:0007669"/>
    <property type="project" value="UniProtKB-UniRule"/>
</dbReference>
<feature type="non-terminal residue" evidence="18">
    <location>
        <position position="587"/>
    </location>
</feature>
<evidence type="ECO:0000256" key="13">
    <source>
        <dbReference type="ARBA" id="ARBA00023254"/>
    </source>
</evidence>
<dbReference type="FunFam" id="3.40.50.10130:FF:000003">
    <property type="entry name" value="Crossover junction endonuclease MUS81"/>
    <property type="match status" value="1"/>
</dbReference>
<comment type="subunit">
    <text evidence="14">Interacts with EME1.</text>
</comment>
<evidence type="ECO:0000259" key="17">
    <source>
        <dbReference type="SMART" id="SM00891"/>
    </source>
</evidence>
<dbReference type="Gene3D" id="1.10.150.670">
    <property type="entry name" value="Crossover junction endonuclease EME1, DNA-binding domain"/>
    <property type="match status" value="1"/>
</dbReference>
<evidence type="ECO:0000256" key="12">
    <source>
        <dbReference type="ARBA" id="ARBA00023242"/>
    </source>
</evidence>
<evidence type="ECO:0000256" key="2">
    <source>
        <dbReference type="ARBA" id="ARBA00004123"/>
    </source>
</evidence>
<keyword evidence="11 14" id="KW-0234">DNA repair</keyword>
<feature type="coiled-coil region" evidence="15">
    <location>
        <begin position="534"/>
        <end position="561"/>
    </location>
</feature>
<dbReference type="SUPFAM" id="SSF47802">
    <property type="entry name" value="DNA polymerase beta, N-terminal domain-like"/>
    <property type="match status" value="1"/>
</dbReference>
<accession>A0A381L5B7</accession>
<evidence type="ECO:0000256" key="6">
    <source>
        <dbReference type="ARBA" id="ARBA00022759"/>
    </source>
</evidence>
<dbReference type="GO" id="GO:0000712">
    <property type="term" value="P:resolution of meiotic recombination intermediates"/>
    <property type="evidence" value="ECO:0007669"/>
    <property type="project" value="UniProtKB-ARBA"/>
</dbReference>
<dbReference type="Gene3D" id="3.40.50.10130">
    <property type="match status" value="1"/>
</dbReference>
<dbReference type="CDD" id="cd20074">
    <property type="entry name" value="XPF_nuclease_Mus81"/>
    <property type="match status" value="1"/>
</dbReference>
<evidence type="ECO:0000256" key="7">
    <source>
        <dbReference type="ARBA" id="ARBA00022763"/>
    </source>
</evidence>
<dbReference type="PANTHER" id="PTHR13451:SF0">
    <property type="entry name" value="CROSSOVER JUNCTION ENDONUCLEASE MUS81"/>
    <property type="match status" value="1"/>
</dbReference>
<dbReference type="AlphaFoldDB" id="A0A381L5B7"/>
<evidence type="ECO:0000313" key="18">
    <source>
        <dbReference type="EMBL" id="SUZ08730.1"/>
    </source>
</evidence>
<dbReference type="GO" id="GO:0003677">
    <property type="term" value="F:DNA binding"/>
    <property type="evidence" value="ECO:0007669"/>
    <property type="project" value="UniProtKB-UniRule"/>
</dbReference>
<keyword evidence="8 14" id="KW-0378">Hydrolase</keyword>
<dbReference type="GO" id="GO:0031573">
    <property type="term" value="P:mitotic intra-S DNA damage checkpoint signaling"/>
    <property type="evidence" value="ECO:0007669"/>
    <property type="project" value="TreeGrafter"/>
</dbReference>
<keyword evidence="15" id="KW-0175">Coiled coil</keyword>
<feature type="region of interest" description="Disordered" evidence="16">
    <location>
        <begin position="83"/>
        <end position="120"/>
    </location>
</feature>
<dbReference type="SMART" id="SM00891">
    <property type="entry name" value="ERCC4"/>
    <property type="match status" value="1"/>
</dbReference>
<dbReference type="GO" id="GO:0005634">
    <property type="term" value="C:nucleus"/>
    <property type="evidence" value="ECO:0007669"/>
    <property type="project" value="UniProtKB-SubCell"/>
</dbReference>
<proteinExistence type="inferred from homology"/>
<evidence type="ECO:0000256" key="3">
    <source>
        <dbReference type="ARBA" id="ARBA00010015"/>
    </source>
</evidence>
<dbReference type="Pfam" id="PF21136">
    <property type="entry name" value="WHD_MUS81"/>
    <property type="match status" value="1"/>
</dbReference>
<sequence>MSSIMTECANPLLLRWVAEWLEEARTRNSKSVQIYKKAYDSLLANPISFSHPSEAKQLTGIGDTMCARLTAKMERYCEENSLPKPKQAVIHKQHKRNSDVESQGRIESTTPPRKKPRKPKVYVPQYRSGGYGLILALATLRDEPPSYITKQDAISLAQPHCDASYVIPSDSTKLYTAWKSMNMLIEKQLVHEMKGGIRKYALTPLGWKCAHGIQKSLHSDMSAEVNLSSAKQGFSVEDSSILADTSQNDLFGNTCPIAVPDVVPNGQEVTCNSSLPSFTPIVIEPKSFTVEMIMDTREVRSRRDRDFIEDELIKREAKPIKRVMELGDFTWIAKMNDPNLLSSLGVEGDEIVLDYIVERKRLDDLITSIKDKRFHEQKFRLGRSGIKNVIYLVENNPVPPDVYSKMEAAVKSAIAGVQVVNGYFFKKTQGIEETLDYLASMSKALQKKYEKEPLHIIPTSVLSTTTYLPLITQKRKTEPGIDYHITYPAFACLMSKTDILTLRDLYLKMLMCTRGVTGEKALEIQKRWRTPFELADAYRQIDEEETSIEEAKKKKANLVSGSMHNLFGRRKVASTLSATISEVWGQL</sequence>
<evidence type="ECO:0000256" key="8">
    <source>
        <dbReference type="ARBA" id="ARBA00022801"/>
    </source>
</evidence>
<evidence type="ECO:0000256" key="1">
    <source>
        <dbReference type="ARBA" id="ARBA00001946"/>
    </source>
</evidence>
<dbReference type="GO" id="GO:0048476">
    <property type="term" value="C:Holliday junction resolvase complex"/>
    <property type="evidence" value="ECO:0007669"/>
    <property type="project" value="UniProtKB-UniRule"/>
</dbReference>
<dbReference type="InterPro" id="IPR036388">
    <property type="entry name" value="WH-like_DNA-bd_sf"/>
</dbReference>
<keyword evidence="9 14" id="KW-0460">Magnesium</keyword>
<dbReference type="InterPro" id="IPR011335">
    <property type="entry name" value="Restrct_endonuc-II-like"/>
</dbReference>
<dbReference type="InterPro" id="IPR006166">
    <property type="entry name" value="ERCC4_domain"/>
</dbReference>
<protein>
    <recommendedName>
        <fullName evidence="14">Crossover junction endonuclease MUS81</fullName>
        <ecNumber evidence="14">3.1.22.-</ecNumber>
    </recommendedName>
</protein>